<dbReference type="InterPro" id="IPR050679">
    <property type="entry name" value="Bact_HTH_transcr_reg"/>
</dbReference>
<dbReference type="GO" id="GO:0003700">
    <property type="term" value="F:DNA-binding transcription factor activity"/>
    <property type="evidence" value="ECO:0007669"/>
    <property type="project" value="InterPro"/>
</dbReference>
<reference evidence="5" key="1">
    <citation type="submission" date="2022-05" db="EMBL/GenBank/DDBJ databases">
        <title>Description of a novel species of Leclercia; Leclercia tamurae and the Proposal for a Novel Genus Silvania gen. nov. Containing Two Novel Species Silvania hatchlandensis sp. nov. and Silvania confinis sp. nov. Isolated from the Rhizosphere of Oak.</title>
        <authorList>
            <person name="Maddock D.W."/>
            <person name="Brady C.L."/>
            <person name="Denman S."/>
            <person name="Arnold D."/>
        </authorList>
    </citation>
    <scope>NUCLEOTIDE SEQUENCE</scope>
    <source>
        <strain evidence="5">H19S6</strain>
    </source>
</reference>
<evidence type="ECO:0000256" key="1">
    <source>
        <dbReference type="ARBA" id="ARBA00023015"/>
    </source>
</evidence>
<dbReference type="GO" id="GO:0045892">
    <property type="term" value="P:negative regulation of DNA-templated transcription"/>
    <property type="evidence" value="ECO:0007669"/>
    <property type="project" value="TreeGrafter"/>
</dbReference>
<sequence length="242" mass="27448">MVARYIEIKNSIRSDILQKKYLIGDKIPSERDLAKRYNVTRVTLQKAMLALEQDGFIEKIHGKGMFVAKVAEDNVFMLNNHPGDSILGFSREFNQQGNVSSQIIAQQILPAPQAIAQHLDMTPGDSVHFIRRLRCIDNTPVLIEDSWIICAVIDAIPVAVLQQGSLYQYIEQKTAKKIKFYNSVIESDLFDEEFSALLQIPTGRPMLKVTGVTKLEDGTIFNYSCSYNRADMFKIKNNWVST</sequence>
<dbReference type="RefSeq" id="WP_271281409.1">
    <property type="nucleotide sequence ID" value="NZ_JAMGZK010000040.1"/>
</dbReference>
<name>A0A9J6Q5R7_9ENTR</name>
<dbReference type="InterPro" id="IPR036388">
    <property type="entry name" value="WH-like_DNA-bd_sf"/>
</dbReference>
<evidence type="ECO:0000259" key="4">
    <source>
        <dbReference type="PROSITE" id="PS50949"/>
    </source>
</evidence>
<dbReference type="SMART" id="SM00345">
    <property type="entry name" value="HTH_GNTR"/>
    <property type="match status" value="1"/>
</dbReference>
<keyword evidence="6" id="KW-1185">Reference proteome</keyword>
<dbReference type="InterPro" id="IPR011663">
    <property type="entry name" value="UTRA"/>
</dbReference>
<feature type="domain" description="HTH gntR-type" evidence="4">
    <location>
        <begin position="2"/>
        <end position="70"/>
    </location>
</feature>
<accession>A0A9J6Q5R7</accession>
<dbReference type="Pfam" id="PF07702">
    <property type="entry name" value="UTRA"/>
    <property type="match status" value="1"/>
</dbReference>
<comment type="caution">
    <text evidence="5">The sequence shown here is derived from an EMBL/GenBank/DDBJ whole genome shotgun (WGS) entry which is preliminary data.</text>
</comment>
<keyword evidence="3" id="KW-0804">Transcription</keyword>
<dbReference type="EMBL" id="JAMGZK010000040">
    <property type="protein sequence ID" value="MCU6663669.1"/>
    <property type="molecule type" value="Genomic_DNA"/>
</dbReference>
<dbReference type="Gene3D" id="3.40.1410.10">
    <property type="entry name" value="Chorismate lyase-like"/>
    <property type="match status" value="1"/>
</dbReference>
<dbReference type="PROSITE" id="PS50949">
    <property type="entry name" value="HTH_GNTR"/>
    <property type="match status" value="1"/>
</dbReference>
<evidence type="ECO:0000313" key="6">
    <source>
        <dbReference type="Proteomes" id="UP001063816"/>
    </source>
</evidence>
<dbReference type="InterPro" id="IPR028978">
    <property type="entry name" value="Chorismate_lyase_/UTRA_dom_sf"/>
</dbReference>
<dbReference type="PRINTS" id="PR00035">
    <property type="entry name" value="HTHGNTR"/>
</dbReference>
<dbReference type="PANTHER" id="PTHR44846:SF1">
    <property type="entry name" value="MANNOSYL-D-GLYCERATE TRANSPORT_METABOLISM SYSTEM REPRESSOR MNGR-RELATED"/>
    <property type="match status" value="1"/>
</dbReference>
<dbReference type="SMART" id="SM00866">
    <property type="entry name" value="UTRA"/>
    <property type="match status" value="1"/>
</dbReference>
<dbReference type="Proteomes" id="UP001063816">
    <property type="component" value="Unassembled WGS sequence"/>
</dbReference>
<evidence type="ECO:0000313" key="5">
    <source>
        <dbReference type="EMBL" id="MCU6663669.1"/>
    </source>
</evidence>
<protein>
    <submittedName>
        <fullName evidence="5">GntR family transcriptional regulator</fullName>
    </submittedName>
</protein>
<keyword evidence="1" id="KW-0805">Transcription regulation</keyword>
<evidence type="ECO:0000256" key="2">
    <source>
        <dbReference type="ARBA" id="ARBA00023125"/>
    </source>
</evidence>
<dbReference type="PANTHER" id="PTHR44846">
    <property type="entry name" value="MANNOSYL-D-GLYCERATE TRANSPORT/METABOLISM SYSTEM REPRESSOR MNGR-RELATED"/>
    <property type="match status" value="1"/>
</dbReference>
<dbReference type="InterPro" id="IPR000524">
    <property type="entry name" value="Tscrpt_reg_HTH_GntR"/>
</dbReference>
<dbReference type="CDD" id="cd07377">
    <property type="entry name" value="WHTH_GntR"/>
    <property type="match status" value="1"/>
</dbReference>
<evidence type="ECO:0000256" key="3">
    <source>
        <dbReference type="ARBA" id="ARBA00023163"/>
    </source>
</evidence>
<dbReference type="Gene3D" id="1.10.10.10">
    <property type="entry name" value="Winged helix-like DNA-binding domain superfamily/Winged helix DNA-binding domain"/>
    <property type="match status" value="1"/>
</dbReference>
<dbReference type="Pfam" id="PF00392">
    <property type="entry name" value="GntR"/>
    <property type="match status" value="1"/>
</dbReference>
<dbReference type="GO" id="GO:0003677">
    <property type="term" value="F:DNA binding"/>
    <property type="evidence" value="ECO:0007669"/>
    <property type="project" value="UniProtKB-KW"/>
</dbReference>
<gene>
    <name evidence="5" type="ORF">M8014_04815</name>
</gene>
<dbReference type="SUPFAM" id="SSF64288">
    <property type="entry name" value="Chorismate lyase-like"/>
    <property type="match status" value="1"/>
</dbReference>
<dbReference type="AlphaFoldDB" id="A0A9J6Q5R7"/>
<organism evidence="5 6">
    <name type="scientific">Silvania hatchlandensis</name>
    <dbReference type="NCBI Taxonomy" id="2926469"/>
    <lineage>
        <taxon>Bacteria</taxon>
        <taxon>Pseudomonadati</taxon>
        <taxon>Pseudomonadota</taxon>
        <taxon>Gammaproteobacteria</taxon>
        <taxon>Enterobacterales</taxon>
        <taxon>Enterobacteriaceae</taxon>
        <taxon>Silvania</taxon>
    </lineage>
</organism>
<dbReference type="SUPFAM" id="SSF46785">
    <property type="entry name" value="Winged helix' DNA-binding domain"/>
    <property type="match status" value="1"/>
</dbReference>
<dbReference type="InterPro" id="IPR036390">
    <property type="entry name" value="WH_DNA-bd_sf"/>
</dbReference>
<proteinExistence type="predicted"/>
<keyword evidence="2" id="KW-0238">DNA-binding</keyword>